<comment type="catalytic activity">
    <reaction evidence="12">
        <text>GTP + 4 H2O = 2,5-diamino-6-hydroxy-4-(5-phosphoribosylamino)-pyrimidine + formate + 2 phosphate + 3 H(+)</text>
        <dbReference type="Rhea" id="RHEA:23704"/>
        <dbReference type="ChEBI" id="CHEBI:15377"/>
        <dbReference type="ChEBI" id="CHEBI:15378"/>
        <dbReference type="ChEBI" id="CHEBI:15740"/>
        <dbReference type="ChEBI" id="CHEBI:37565"/>
        <dbReference type="ChEBI" id="CHEBI:43474"/>
        <dbReference type="ChEBI" id="CHEBI:58614"/>
        <dbReference type="EC" id="3.5.4.25"/>
    </reaction>
</comment>
<dbReference type="Gene3D" id="3.40.50.10990">
    <property type="entry name" value="GTP cyclohydrolase II"/>
    <property type="match status" value="1"/>
</dbReference>
<evidence type="ECO:0000256" key="7">
    <source>
        <dbReference type="ARBA" id="ARBA00022723"/>
    </source>
</evidence>
<dbReference type="SUPFAM" id="SSF142695">
    <property type="entry name" value="RibA-like"/>
    <property type="match status" value="1"/>
</dbReference>
<reference evidence="15 16" key="1">
    <citation type="submission" date="2006-10" db="EMBL/GenBank/DDBJ databases">
        <title>The Genome Sequence of Batrachochytrium dendrobatidis JEL423.</title>
        <authorList>
            <consortium name="The Broad Institute Genome Sequencing Platform"/>
            <person name="Birren B."/>
            <person name="Lander E."/>
            <person name="Galagan J."/>
            <person name="Cuomo C."/>
            <person name="Devon K."/>
            <person name="Jaffe D."/>
            <person name="Butler J."/>
            <person name="Alvarez P."/>
            <person name="Gnerre S."/>
            <person name="Grabherr M."/>
            <person name="Kleber M."/>
            <person name="Mauceli E."/>
            <person name="Brockman W."/>
            <person name="Young S."/>
            <person name="LaButti K."/>
            <person name="Sykes S."/>
            <person name="DeCaprio D."/>
            <person name="Crawford M."/>
            <person name="Koehrsen M."/>
            <person name="Engels R."/>
            <person name="Montgomery P."/>
            <person name="Pearson M."/>
            <person name="Howarth C."/>
            <person name="Larson L."/>
            <person name="White J."/>
            <person name="O'Leary S."/>
            <person name="Kodira C."/>
            <person name="Zeng Q."/>
            <person name="Yandava C."/>
            <person name="Alvarado L."/>
            <person name="Longcore J."/>
            <person name="James T."/>
        </authorList>
    </citation>
    <scope>NUCLEOTIDE SEQUENCE [LARGE SCALE GENOMIC DNA]</scope>
    <source>
        <strain evidence="15 16">JEL423</strain>
    </source>
</reference>
<evidence type="ECO:0000256" key="2">
    <source>
        <dbReference type="ARBA" id="ARBA00004853"/>
    </source>
</evidence>
<name>A0A177WLW8_BATDL</name>
<dbReference type="STRING" id="403673.A0A177WLW8"/>
<comment type="pathway">
    <text evidence="2">Cofactor biosynthesis; riboflavin biosynthesis; 5-amino-6-(D-ribitylamino)uracil from GTP: step 1/4.</text>
</comment>
<evidence type="ECO:0000256" key="4">
    <source>
        <dbReference type="ARBA" id="ARBA00008131"/>
    </source>
</evidence>
<dbReference type="VEuPathDB" id="FungiDB:BDEG_24519"/>
<comment type="cofactor">
    <cofactor evidence="1">
        <name>Zn(2+)</name>
        <dbReference type="ChEBI" id="CHEBI:29105"/>
    </cofactor>
</comment>
<dbReference type="GO" id="GO:0009231">
    <property type="term" value="P:riboflavin biosynthetic process"/>
    <property type="evidence" value="ECO:0007669"/>
    <property type="project" value="UniProtKB-KW"/>
</dbReference>
<evidence type="ECO:0000313" key="16">
    <source>
        <dbReference type="Proteomes" id="UP000077115"/>
    </source>
</evidence>
<evidence type="ECO:0000256" key="10">
    <source>
        <dbReference type="ARBA" id="ARBA00022833"/>
    </source>
</evidence>
<evidence type="ECO:0000256" key="12">
    <source>
        <dbReference type="ARBA" id="ARBA00049295"/>
    </source>
</evidence>
<protein>
    <recommendedName>
        <fullName evidence="5">GTP cyclohydrolase II</fullName>
        <ecNumber evidence="5">3.5.4.25</ecNumber>
    </recommendedName>
</protein>
<dbReference type="InterPro" id="IPR032677">
    <property type="entry name" value="GTP_cyclohydro_II"/>
</dbReference>
<evidence type="ECO:0000256" key="11">
    <source>
        <dbReference type="ARBA" id="ARBA00023134"/>
    </source>
</evidence>
<sequence length="286" mass="31917">MSFQSQPRSLPKVECQASARIPSYHGPGTHRLHIYSNTHDSKEHMALVFGSSIISASLNKWLDSDTRESRMMRGANPELKRVESELNDDAVSPLVRIHSCCFTGETIGSMRCDCAEQLQEAMRMMSNAGSGVILYLIQEGRGIGLKNKLMAYNLIDMGHDTLSANVALGHLPDERSYAIASAMLADLGVFSIRLLTNNPHKVHELEMDGISIVERIPMIPTSWQQRHEAHANGSDFDQDELNHQPNSIKMGMQDRDDYLVAKVKRMGHILDIPISLTHTGNDDQKQ</sequence>
<gene>
    <name evidence="15" type="ORF">BDEG_24519</name>
</gene>
<dbReference type="PANTHER" id="PTHR21327:SF29">
    <property type="entry name" value="GTP CYCLOHYDROLASE-2"/>
    <property type="match status" value="1"/>
</dbReference>
<dbReference type="GO" id="GO:0003935">
    <property type="term" value="F:GTP cyclohydrolase II activity"/>
    <property type="evidence" value="ECO:0007669"/>
    <property type="project" value="UniProtKB-EC"/>
</dbReference>
<keyword evidence="8" id="KW-0547">Nucleotide-binding</keyword>
<evidence type="ECO:0000259" key="14">
    <source>
        <dbReference type="Pfam" id="PF00925"/>
    </source>
</evidence>
<dbReference type="EC" id="3.5.4.25" evidence="5"/>
<dbReference type="AlphaFoldDB" id="A0A177WLW8"/>
<dbReference type="Proteomes" id="UP000077115">
    <property type="component" value="Unassembled WGS sequence"/>
</dbReference>
<evidence type="ECO:0000256" key="5">
    <source>
        <dbReference type="ARBA" id="ARBA00012762"/>
    </source>
</evidence>
<reference evidence="15 16" key="2">
    <citation type="submission" date="2016-05" db="EMBL/GenBank/DDBJ databases">
        <title>Lineage-specific infection strategies underlie the spectrum of fungal disease in amphibians.</title>
        <authorList>
            <person name="Cuomo C.A."/>
            <person name="Farrer R.A."/>
            <person name="James T."/>
            <person name="Longcore J."/>
            <person name="Birren B."/>
        </authorList>
    </citation>
    <scope>NUCLEOTIDE SEQUENCE [LARGE SCALE GENOMIC DNA]</scope>
    <source>
        <strain evidence="15 16">JEL423</strain>
    </source>
</reference>
<evidence type="ECO:0000256" key="3">
    <source>
        <dbReference type="ARBA" id="ARBA00005520"/>
    </source>
</evidence>
<evidence type="ECO:0000256" key="9">
    <source>
        <dbReference type="ARBA" id="ARBA00022801"/>
    </source>
</evidence>
<dbReference type="FunFam" id="3.40.50.10990:FF:000001">
    <property type="entry name" value="Riboflavin biosynthesis protein RibBA"/>
    <property type="match status" value="1"/>
</dbReference>
<evidence type="ECO:0000256" key="1">
    <source>
        <dbReference type="ARBA" id="ARBA00001947"/>
    </source>
</evidence>
<evidence type="ECO:0000256" key="6">
    <source>
        <dbReference type="ARBA" id="ARBA00022619"/>
    </source>
</evidence>
<keyword evidence="6" id="KW-0686">Riboflavin biosynthesis</keyword>
<comment type="similarity">
    <text evidence="4">Belongs to the GTP cyclohydrolase II family.</text>
</comment>
<dbReference type="OrthoDB" id="5569761at2759"/>
<feature type="domain" description="GTP cyclohydrolase II" evidence="14">
    <location>
        <begin position="17"/>
        <end position="217"/>
    </location>
</feature>
<dbReference type="GO" id="GO:0005525">
    <property type="term" value="F:GTP binding"/>
    <property type="evidence" value="ECO:0007669"/>
    <property type="project" value="UniProtKB-KW"/>
</dbReference>
<dbReference type="eggNOG" id="KOG1284">
    <property type="taxonomic scope" value="Eukaryota"/>
</dbReference>
<evidence type="ECO:0000256" key="13">
    <source>
        <dbReference type="SAM" id="MobiDB-lite"/>
    </source>
</evidence>
<dbReference type="PANTHER" id="PTHR21327">
    <property type="entry name" value="GTP CYCLOHYDROLASE II-RELATED"/>
    <property type="match status" value="1"/>
</dbReference>
<feature type="region of interest" description="Disordered" evidence="13">
    <location>
        <begin position="228"/>
        <end position="249"/>
    </location>
</feature>
<dbReference type="EMBL" id="DS022305">
    <property type="protein sequence ID" value="OAJ40822.1"/>
    <property type="molecule type" value="Genomic_DNA"/>
</dbReference>
<keyword evidence="9 15" id="KW-0378">Hydrolase</keyword>
<evidence type="ECO:0000313" key="15">
    <source>
        <dbReference type="EMBL" id="OAJ40822.1"/>
    </source>
</evidence>
<keyword evidence="10" id="KW-0862">Zinc</keyword>
<comment type="similarity">
    <text evidence="3">In the N-terminal section; belongs to the DHBP synthase family.</text>
</comment>
<proteinExistence type="inferred from homology"/>
<dbReference type="NCBIfam" id="NF001591">
    <property type="entry name" value="PRK00393.1"/>
    <property type="match status" value="1"/>
</dbReference>
<keyword evidence="11" id="KW-0342">GTP-binding</keyword>
<accession>A0A177WLW8</accession>
<dbReference type="InterPro" id="IPR000926">
    <property type="entry name" value="RibA"/>
</dbReference>
<dbReference type="GO" id="GO:0046872">
    <property type="term" value="F:metal ion binding"/>
    <property type="evidence" value="ECO:0007669"/>
    <property type="project" value="UniProtKB-KW"/>
</dbReference>
<dbReference type="CDD" id="cd00641">
    <property type="entry name" value="GTP_cyclohydro2"/>
    <property type="match status" value="1"/>
</dbReference>
<dbReference type="Pfam" id="PF00925">
    <property type="entry name" value="GTP_cyclohydro2"/>
    <property type="match status" value="1"/>
</dbReference>
<organism evidence="15 16">
    <name type="scientific">Batrachochytrium dendrobatidis (strain JEL423)</name>
    <dbReference type="NCBI Taxonomy" id="403673"/>
    <lineage>
        <taxon>Eukaryota</taxon>
        <taxon>Fungi</taxon>
        <taxon>Fungi incertae sedis</taxon>
        <taxon>Chytridiomycota</taxon>
        <taxon>Chytridiomycota incertae sedis</taxon>
        <taxon>Chytridiomycetes</taxon>
        <taxon>Rhizophydiales</taxon>
        <taxon>Rhizophydiales incertae sedis</taxon>
        <taxon>Batrachochytrium</taxon>
    </lineage>
</organism>
<evidence type="ECO:0000256" key="8">
    <source>
        <dbReference type="ARBA" id="ARBA00022741"/>
    </source>
</evidence>
<keyword evidence="7" id="KW-0479">Metal-binding</keyword>
<dbReference type="InterPro" id="IPR036144">
    <property type="entry name" value="RibA-like_sf"/>
</dbReference>